<reference evidence="2 3" key="1">
    <citation type="submission" date="2024-10" db="EMBL/GenBank/DDBJ databases">
        <title>The Natural Products Discovery Center: Release of the First 8490 Sequenced Strains for Exploring Actinobacteria Biosynthetic Diversity.</title>
        <authorList>
            <person name="Kalkreuter E."/>
            <person name="Kautsar S.A."/>
            <person name="Yang D."/>
            <person name="Bader C.D."/>
            <person name="Teijaro C.N."/>
            <person name="Fluegel L."/>
            <person name="Davis C.M."/>
            <person name="Simpson J.R."/>
            <person name="Lauterbach L."/>
            <person name="Steele A.D."/>
            <person name="Gui C."/>
            <person name="Meng S."/>
            <person name="Li G."/>
            <person name="Viehrig K."/>
            <person name="Ye F."/>
            <person name="Su P."/>
            <person name="Kiefer A.F."/>
            <person name="Nichols A."/>
            <person name="Cepeda A.J."/>
            <person name="Yan W."/>
            <person name="Fan B."/>
            <person name="Jiang Y."/>
            <person name="Adhikari A."/>
            <person name="Zheng C.-J."/>
            <person name="Schuster L."/>
            <person name="Cowan T.M."/>
            <person name="Smanski M.J."/>
            <person name="Chevrette M.G."/>
            <person name="De Carvalho L.P.S."/>
            <person name="Shen B."/>
        </authorList>
    </citation>
    <scope>NUCLEOTIDE SEQUENCE [LARGE SCALE GENOMIC DNA]</scope>
    <source>
        <strain evidence="2 3">NPDC019275</strain>
    </source>
</reference>
<evidence type="ECO:0000259" key="1">
    <source>
        <dbReference type="Pfam" id="PF02770"/>
    </source>
</evidence>
<sequence length="308" mass="32373">MDSVLDYLLTEPPGDPIDSVTAAWARHRAVAARFAASVDAAVAGGFAADRLGFAFLSGYQEALRALLPELPADDAVAVSATEAGGAHPSSIRTELTERDGAATVSGTKTFTTLGSLARKLVVIAGAGVAADGRNMLRAALVETSAPGVTVTDLPAPPFAPEIPHATVTFVDAPAIVLPGDGYTDFLKPFRTIEDVHVLAAALGWLVRVARESSWPRPVLERLLASVVAVRGLDLGRPASPGAHIALGGVFAEFERVVDELAPLWEAADPVTRERWERDRPLFGTAGRVRAQRLATAWRAVGYDAETAV</sequence>
<dbReference type="InterPro" id="IPR006091">
    <property type="entry name" value="Acyl-CoA_Oxase/DH_mid-dom"/>
</dbReference>
<dbReference type="SUPFAM" id="SSF56645">
    <property type="entry name" value="Acyl-CoA dehydrogenase NM domain-like"/>
    <property type="match status" value="1"/>
</dbReference>
<dbReference type="Proteomes" id="UP001611415">
    <property type="component" value="Unassembled WGS sequence"/>
</dbReference>
<name>A0ABW7X6Y4_9NOCA</name>
<dbReference type="Pfam" id="PF02770">
    <property type="entry name" value="Acyl-CoA_dh_M"/>
    <property type="match status" value="1"/>
</dbReference>
<organism evidence="2 3">
    <name type="scientific">Nocardia xishanensis</name>
    <dbReference type="NCBI Taxonomy" id="238964"/>
    <lineage>
        <taxon>Bacteria</taxon>
        <taxon>Bacillati</taxon>
        <taxon>Actinomycetota</taxon>
        <taxon>Actinomycetes</taxon>
        <taxon>Mycobacteriales</taxon>
        <taxon>Nocardiaceae</taxon>
        <taxon>Nocardia</taxon>
    </lineage>
</organism>
<protein>
    <submittedName>
        <fullName evidence="2">Acyl-CoA dehydrogenase family protein</fullName>
    </submittedName>
</protein>
<evidence type="ECO:0000313" key="3">
    <source>
        <dbReference type="Proteomes" id="UP001611415"/>
    </source>
</evidence>
<keyword evidence="3" id="KW-1185">Reference proteome</keyword>
<dbReference type="RefSeq" id="WP_397094180.1">
    <property type="nucleotide sequence ID" value="NZ_JBIRYO010000019.1"/>
</dbReference>
<dbReference type="Gene3D" id="2.40.110.10">
    <property type="entry name" value="Butyryl-CoA Dehydrogenase, subunit A, domain 2"/>
    <property type="match status" value="1"/>
</dbReference>
<evidence type="ECO:0000313" key="2">
    <source>
        <dbReference type="EMBL" id="MFI2476884.1"/>
    </source>
</evidence>
<dbReference type="InterPro" id="IPR009100">
    <property type="entry name" value="AcylCoA_DH/oxidase_NM_dom_sf"/>
</dbReference>
<proteinExistence type="predicted"/>
<comment type="caution">
    <text evidence="2">The sequence shown here is derived from an EMBL/GenBank/DDBJ whole genome shotgun (WGS) entry which is preliminary data.</text>
</comment>
<accession>A0ABW7X6Y4</accession>
<dbReference type="EMBL" id="JBIRYO010000019">
    <property type="protein sequence ID" value="MFI2476884.1"/>
    <property type="molecule type" value="Genomic_DNA"/>
</dbReference>
<gene>
    <name evidence="2" type="ORF">ACH49W_26175</name>
</gene>
<feature type="domain" description="Acyl-CoA oxidase/dehydrogenase middle" evidence="1">
    <location>
        <begin position="81"/>
        <end position="169"/>
    </location>
</feature>
<dbReference type="InterPro" id="IPR046373">
    <property type="entry name" value="Acyl-CoA_Oxase/DH_mid-dom_sf"/>
</dbReference>